<organism evidence="13 14">
    <name type="scientific">Alkalidesulfovibrio alkalitolerans DSM 16529</name>
    <dbReference type="NCBI Taxonomy" id="1121439"/>
    <lineage>
        <taxon>Bacteria</taxon>
        <taxon>Pseudomonadati</taxon>
        <taxon>Thermodesulfobacteriota</taxon>
        <taxon>Desulfovibrionia</taxon>
        <taxon>Desulfovibrionales</taxon>
        <taxon>Desulfovibrionaceae</taxon>
        <taxon>Alkalidesulfovibrio</taxon>
    </lineage>
</organism>
<comment type="caution">
    <text evidence="13">The sequence shown here is derived from an EMBL/GenBank/DDBJ whole genome shotgun (WGS) entry which is preliminary data.</text>
</comment>
<evidence type="ECO:0000256" key="4">
    <source>
        <dbReference type="ARBA" id="ARBA00022503"/>
    </source>
</evidence>
<dbReference type="FunFam" id="3.40.800.10:FF:000012">
    <property type="entry name" value="Arginase"/>
    <property type="match status" value="1"/>
</dbReference>
<dbReference type="EMBL" id="ATHI01000005">
    <property type="protein sequence ID" value="EPR34983.1"/>
    <property type="molecule type" value="Genomic_DNA"/>
</dbReference>
<dbReference type="STRING" id="1121439.dsat_2346"/>
<reference evidence="13 14" key="1">
    <citation type="journal article" date="2013" name="Genome Announc.">
        <title>Draft genome sequences for three mercury-methylating, sulfate-reducing bacteria.</title>
        <authorList>
            <person name="Brown S.D."/>
            <person name="Hurt R.A.Jr."/>
            <person name="Gilmour C.C."/>
            <person name="Elias D.A."/>
        </authorList>
    </citation>
    <scope>NUCLEOTIDE SEQUENCE [LARGE SCALE GENOMIC DNA]</scope>
    <source>
        <strain evidence="13 14">DSM 16529</strain>
    </source>
</reference>
<dbReference type="GO" id="GO:0030145">
    <property type="term" value="F:manganese ion binding"/>
    <property type="evidence" value="ECO:0007669"/>
    <property type="project" value="TreeGrafter"/>
</dbReference>
<dbReference type="PANTHER" id="PTHR43782">
    <property type="entry name" value="ARGINASE"/>
    <property type="match status" value="1"/>
</dbReference>
<accession>S7URP5</accession>
<evidence type="ECO:0000256" key="1">
    <source>
        <dbReference type="ARBA" id="ARBA00005098"/>
    </source>
</evidence>
<feature type="binding site" evidence="10">
    <location>
        <position position="130"/>
    </location>
    <ligand>
        <name>Mn(2+)</name>
        <dbReference type="ChEBI" id="CHEBI:29035"/>
        <label>1</label>
    </ligand>
</feature>
<evidence type="ECO:0000313" key="13">
    <source>
        <dbReference type="EMBL" id="EPR34983.1"/>
    </source>
</evidence>
<dbReference type="PIRSF" id="PIRSF036979">
    <property type="entry name" value="Arginase"/>
    <property type="match status" value="1"/>
</dbReference>
<feature type="binding site" evidence="10">
    <location>
        <position position="132"/>
    </location>
    <ligand>
        <name>Mn(2+)</name>
        <dbReference type="ChEBI" id="CHEBI:29035"/>
        <label>1</label>
    </ligand>
</feature>
<keyword evidence="4 12" id="KW-0056">Arginine metabolism</keyword>
<comment type="cofactor">
    <cofactor evidence="10 12">
        <name>Mn(2+)</name>
        <dbReference type="ChEBI" id="CHEBI:29035"/>
    </cofactor>
    <text evidence="10 12">Binds 2 manganese ions per subunit.</text>
</comment>
<evidence type="ECO:0000256" key="5">
    <source>
        <dbReference type="ARBA" id="ARBA00022723"/>
    </source>
</evidence>
<evidence type="ECO:0000256" key="3">
    <source>
        <dbReference type="ARBA" id="ARBA00018123"/>
    </source>
</evidence>
<comment type="similarity">
    <text evidence="11 12">Belongs to the arginase family.</text>
</comment>
<dbReference type="RefSeq" id="WP_020886232.1">
    <property type="nucleotide sequence ID" value="NZ_ATHI01000005.1"/>
</dbReference>
<dbReference type="Gene3D" id="3.40.800.10">
    <property type="entry name" value="Ureohydrolase domain"/>
    <property type="match status" value="1"/>
</dbReference>
<sequence length="321" mass="34368">MIAKGSTVNVVGVPLDLGVSKLGVDMGPTALRYAGIFEALEHAGFPYLDEGDLDVANNFALDRLPPERRGTAKRAEIARVAENLGRHVHEAAMRGETPLVLGGDHSTAIGAIAGLAKARGRLGVIWIDAHADANTPQTSPSGNIHGMPLAISLGHGYPDLVNCLGFAPKVRPEDVVIIGAKDVDPDEMAFVREQGVALYSTFDLEHLGLSRVMDEAIARVAQGTDAVYVSFDADVMDMHLAPGTGIMTRGGLTYREITYVCRTIGERLPLAGLDIIEVNPLMDKRNSTAELCVELAMALLGVKWTDYERNYLTANLPCTPT</sequence>
<evidence type="ECO:0000256" key="11">
    <source>
        <dbReference type="PROSITE-ProRule" id="PRU00742"/>
    </source>
</evidence>
<dbReference type="SUPFAM" id="SSF52768">
    <property type="entry name" value="Arginase/deacetylase"/>
    <property type="match status" value="1"/>
</dbReference>
<proteinExistence type="inferred from homology"/>
<dbReference type="PRINTS" id="PR00116">
    <property type="entry name" value="ARGINASE"/>
</dbReference>
<comment type="pathway">
    <text evidence="1">Nitrogen metabolism; urea cycle; L-ornithine and urea from L-arginine: step 1/1.</text>
</comment>
<protein>
    <recommendedName>
        <fullName evidence="3 9">Arginase</fullName>
        <ecNumber evidence="2 9">3.5.3.1</ecNumber>
    </recommendedName>
</protein>
<evidence type="ECO:0000256" key="7">
    <source>
        <dbReference type="ARBA" id="ARBA00023211"/>
    </source>
</evidence>
<dbReference type="Proteomes" id="UP000014975">
    <property type="component" value="Unassembled WGS sequence"/>
</dbReference>
<keyword evidence="14" id="KW-1185">Reference proteome</keyword>
<feature type="binding site" evidence="10">
    <location>
        <position position="232"/>
    </location>
    <ligand>
        <name>Mn(2+)</name>
        <dbReference type="ChEBI" id="CHEBI:29035"/>
        <label>2</label>
    </ligand>
</feature>
<dbReference type="CDD" id="cd09989">
    <property type="entry name" value="Arginase"/>
    <property type="match status" value="1"/>
</dbReference>
<dbReference type="InterPro" id="IPR014033">
    <property type="entry name" value="Arginase"/>
</dbReference>
<gene>
    <name evidence="13" type="ORF">dsat_2346</name>
</gene>
<evidence type="ECO:0000256" key="8">
    <source>
        <dbReference type="ARBA" id="ARBA00047391"/>
    </source>
</evidence>
<keyword evidence="6 12" id="KW-0378">Hydrolase</keyword>
<name>S7URP5_9BACT</name>
<evidence type="ECO:0000256" key="6">
    <source>
        <dbReference type="ARBA" id="ARBA00022801"/>
    </source>
</evidence>
<dbReference type="EC" id="3.5.3.1" evidence="2 9"/>
<keyword evidence="7 10" id="KW-0464">Manganese</keyword>
<dbReference type="PATRIC" id="fig|1121439.3.peg.738"/>
<dbReference type="GO" id="GO:0006525">
    <property type="term" value="P:arginine metabolic process"/>
    <property type="evidence" value="ECO:0007669"/>
    <property type="project" value="UniProtKB-KW"/>
</dbReference>
<comment type="catalytic activity">
    <reaction evidence="8 12">
        <text>L-arginine + H2O = urea + L-ornithine</text>
        <dbReference type="Rhea" id="RHEA:20569"/>
        <dbReference type="ChEBI" id="CHEBI:15377"/>
        <dbReference type="ChEBI" id="CHEBI:16199"/>
        <dbReference type="ChEBI" id="CHEBI:32682"/>
        <dbReference type="ChEBI" id="CHEBI:46911"/>
        <dbReference type="EC" id="3.5.3.1"/>
    </reaction>
</comment>
<evidence type="ECO:0000256" key="10">
    <source>
        <dbReference type="PIRSR" id="PIRSR036979-1"/>
    </source>
</evidence>
<dbReference type="PANTHER" id="PTHR43782:SF3">
    <property type="entry name" value="ARGINASE"/>
    <property type="match status" value="1"/>
</dbReference>
<feature type="binding site" evidence="10">
    <location>
        <position position="128"/>
    </location>
    <ligand>
        <name>Mn(2+)</name>
        <dbReference type="ChEBI" id="CHEBI:29035"/>
        <label>1</label>
    </ligand>
</feature>
<dbReference type="PROSITE" id="PS51409">
    <property type="entry name" value="ARGINASE_2"/>
    <property type="match status" value="1"/>
</dbReference>
<dbReference type="GO" id="GO:0005737">
    <property type="term" value="C:cytoplasm"/>
    <property type="evidence" value="ECO:0007669"/>
    <property type="project" value="TreeGrafter"/>
</dbReference>
<dbReference type="eggNOG" id="COG0010">
    <property type="taxonomic scope" value="Bacteria"/>
</dbReference>
<evidence type="ECO:0000256" key="2">
    <source>
        <dbReference type="ARBA" id="ARBA00012168"/>
    </source>
</evidence>
<evidence type="ECO:0000313" key="14">
    <source>
        <dbReference type="Proteomes" id="UP000014975"/>
    </source>
</evidence>
<dbReference type="InterPro" id="IPR006035">
    <property type="entry name" value="Ureohydrolase"/>
</dbReference>
<dbReference type="GO" id="GO:0004053">
    <property type="term" value="F:arginase activity"/>
    <property type="evidence" value="ECO:0007669"/>
    <property type="project" value="UniProtKB-UniRule"/>
</dbReference>
<dbReference type="NCBIfam" id="TIGR01229">
    <property type="entry name" value="rocF_arginase"/>
    <property type="match status" value="1"/>
</dbReference>
<evidence type="ECO:0000256" key="9">
    <source>
        <dbReference type="NCBIfam" id="TIGR01229"/>
    </source>
</evidence>
<evidence type="ECO:0000256" key="12">
    <source>
        <dbReference type="RuleBase" id="RU361159"/>
    </source>
</evidence>
<dbReference type="InterPro" id="IPR023696">
    <property type="entry name" value="Ureohydrolase_dom_sf"/>
</dbReference>
<dbReference type="Pfam" id="PF00491">
    <property type="entry name" value="Arginase"/>
    <property type="match status" value="1"/>
</dbReference>
<feature type="binding site" evidence="10">
    <location>
        <position position="105"/>
    </location>
    <ligand>
        <name>Mn(2+)</name>
        <dbReference type="ChEBI" id="CHEBI:29035"/>
        <label>1</label>
    </ligand>
</feature>
<dbReference type="AlphaFoldDB" id="S7URP5"/>
<feature type="binding site" evidence="10">
    <location>
        <position position="234"/>
    </location>
    <ligand>
        <name>Mn(2+)</name>
        <dbReference type="ChEBI" id="CHEBI:29035"/>
        <label>2</label>
    </ligand>
</feature>
<keyword evidence="5 10" id="KW-0479">Metal-binding</keyword>
<dbReference type="OrthoDB" id="9789727at2"/>